<dbReference type="EMBL" id="JAINUF010000003">
    <property type="protein sequence ID" value="KAJ8368918.1"/>
    <property type="molecule type" value="Genomic_DNA"/>
</dbReference>
<evidence type="ECO:0000313" key="4">
    <source>
        <dbReference type="Proteomes" id="UP001152622"/>
    </source>
</evidence>
<accession>A0A9Q1FW83</accession>
<proteinExistence type="predicted"/>
<dbReference type="Proteomes" id="UP001152622">
    <property type="component" value="Chromosome 3"/>
</dbReference>
<dbReference type="OrthoDB" id="2157866at2759"/>
<dbReference type="AlphaFoldDB" id="A0A9Q1FW83"/>
<gene>
    <name evidence="3" type="ORF">SKAU_G00089460</name>
</gene>
<organism evidence="3 4">
    <name type="scientific">Synaphobranchus kaupii</name>
    <name type="common">Kaup's arrowtooth eel</name>
    <dbReference type="NCBI Taxonomy" id="118154"/>
    <lineage>
        <taxon>Eukaryota</taxon>
        <taxon>Metazoa</taxon>
        <taxon>Chordata</taxon>
        <taxon>Craniata</taxon>
        <taxon>Vertebrata</taxon>
        <taxon>Euteleostomi</taxon>
        <taxon>Actinopterygii</taxon>
        <taxon>Neopterygii</taxon>
        <taxon>Teleostei</taxon>
        <taxon>Anguilliformes</taxon>
        <taxon>Synaphobranchidae</taxon>
        <taxon>Synaphobranchus</taxon>
    </lineage>
</organism>
<dbReference type="InterPro" id="IPR051566">
    <property type="entry name" value="CNKSR"/>
</dbReference>
<dbReference type="InterPro" id="IPR013761">
    <property type="entry name" value="SAM/pointed_sf"/>
</dbReference>
<name>A0A9Q1FW83_SYNKA</name>
<keyword evidence="4" id="KW-1185">Reference proteome</keyword>
<dbReference type="InterPro" id="IPR017874">
    <property type="entry name" value="CRIC_domain"/>
</dbReference>
<sequence length="194" mass="21928">MEPITSWSPERVSDWLKGLGPPLQQYPFGEWQLSGLDLLQVSFRELEQLGVHKIGHQELILEAVEKLCSLMYGMGGENLRSHTEGLRNVAHSLQMGLQSRWRVNTYDGQSATKLPGEVLQSVLSLITTAKGLFSLLNRYLFSQLSGYTASRDIITHCRELGTTVHKDITVYEKEKDIISICRRLVAICDEIPEQ</sequence>
<dbReference type="Pfam" id="PF00536">
    <property type="entry name" value="SAM_1"/>
    <property type="match status" value="1"/>
</dbReference>
<feature type="domain" description="SAM" evidence="1">
    <location>
        <begin position="7"/>
        <end position="70"/>
    </location>
</feature>
<dbReference type="Pfam" id="PF10534">
    <property type="entry name" value="CRIC_ras_sig"/>
    <property type="match status" value="1"/>
</dbReference>
<evidence type="ECO:0000313" key="3">
    <source>
        <dbReference type="EMBL" id="KAJ8368918.1"/>
    </source>
</evidence>
<protein>
    <submittedName>
        <fullName evidence="3">Uncharacterized protein</fullName>
    </submittedName>
</protein>
<dbReference type="PANTHER" id="PTHR12844:SF10">
    <property type="entry name" value="CONNECTOR ENHANCER OF KINASE SUPPRESSOR OF RAS 1"/>
    <property type="match status" value="1"/>
</dbReference>
<dbReference type="PROSITE" id="PS50105">
    <property type="entry name" value="SAM_DOMAIN"/>
    <property type="match status" value="1"/>
</dbReference>
<dbReference type="Gene3D" id="1.10.150.50">
    <property type="entry name" value="Transcription Factor, Ets-1"/>
    <property type="match status" value="1"/>
</dbReference>
<dbReference type="SUPFAM" id="SSF47769">
    <property type="entry name" value="SAM/Pointed domain"/>
    <property type="match status" value="1"/>
</dbReference>
<dbReference type="PROSITE" id="PS51290">
    <property type="entry name" value="CRIC"/>
    <property type="match status" value="1"/>
</dbReference>
<dbReference type="PANTHER" id="PTHR12844">
    <property type="entry name" value="CONNECTOR ENCHANCER OF KINASE SUPPRESSOR OF RAS"/>
    <property type="match status" value="1"/>
</dbReference>
<dbReference type="SMART" id="SM00454">
    <property type="entry name" value="SAM"/>
    <property type="match status" value="1"/>
</dbReference>
<dbReference type="InterPro" id="IPR001660">
    <property type="entry name" value="SAM"/>
</dbReference>
<feature type="domain" description="CRIC" evidence="2">
    <location>
        <begin position="78"/>
        <end position="171"/>
    </location>
</feature>
<evidence type="ECO:0000259" key="1">
    <source>
        <dbReference type="PROSITE" id="PS50105"/>
    </source>
</evidence>
<evidence type="ECO:0000259" key="2">
    <source>
        <dbReference type="PROSITE" id="PS51290"/>
    </source>
</evidence>
<reference evidence="3" key="1">
    <citation type="journal article" date="2023" name="Science">
        <title>Genome structures resolve the early diversification of teleost fishes.</title>
        <authorList>
            <person name="Parey E."/>
            <person name="Louis A."/>
            <person name="Montfort J."/>
            <person name="Bouchez O."/>
            <person name="Roques C."/>
            <person name="Iampietro C."/>
            <person name="Lluch J."/>
            <person name="Castinel A."/>
            <person name="Donnadieu C."/>
            <person name="Desvignes T."/>
            <person name="Floi Bucao C."/>
            <person name="Jouanno E."/>
            <person name="Wen M."/>
            <person name="Mejri S."/>
            <person name="Dirks R."/>
            <person name="Jansen H."/>
            <person name="Henkel C."/>
            <person name="Chen W.J."/>
            <person name="Zahm M."/>
            <person name="Cabau C."/>
            <person name="Klopp C."/>
            <person name="Thompson A.W."/>
            <person name="Robinson-Rechavi M."/>
            <person name="Braasch I."/>
            <person name="Lecointre G."/>
            <person name="Bobe J."/>
            <person name="Postlethwait J.H."/>
            <person name="Berthelot C."/>
            <person name="Roest Crollius H."/>
            <person name="Guiguen Y."/>
        </authorList>
    </citation>
    <scope>NUCLEOTIDE SEQUENCE</scope>
    <source>
        <strain evidence="3">WJC10195</strain>
    </source>
</reference>
<comment type="caution">
    <text evidence="3">The sequence shown here is derived from an EMBL/GenBank/DDBJ whole genome shotgun (WGS) entry which is preliminary data.</text>
</comment>